<keyword evidence="3" id="KW-1185">Reference proteome</keyword>
<dbReference type="InterPro" id="IPR011676">
    <property type="entry name" value="DUF1618"/>
</dbReference>
<sequence length="682" mass="74541">MEMPWAILGRFVRVASLPGGAEAEREARSKNADALAAEPDFAFRVAPLPQATVLTAGPGAHPDADVPDQHPYIVSAAPSFLLVHFEGPIFFGSIGWNRLVVVSDFKMASGEATASAKHVPDRTDRLPVVCNLENLLIFPSGRGGAGYTIAELQVARGGEQAAIIYLRSGPGEAEGWRARRVAYPLASANRRWRPHGAVHVDDTLWWFDLTWGILSCGALLEDAADLLFHELPAGRGLGEGDEPPPDIHTRRWITASWGKLRYVEIIIPEGGGAAMLVMWTRRRKPDGNGWRWDEDYAVNFEKIWDDDSYKDTGLTRSVPVLTVVCPSNPYLVYFALDQSIFGVSVLGRRVLRNGTYELAAIPGPPRPASGRDVIAWDLLPAPGQVGVIGGSTTFQPVQPTAWQLPQTAAQGVPMASSSGSSVPHDVWAETADASFQEINFLLRSDAGAEYKVGFDSEFAIPNGVVLSGREPPTVECHYTELCKKVNGGDLVQIGIAVADAGFKVQGVWQFNIQFDASSRDPWHPGVAFLRDVCKLKLQDHTSHGIPVSKFMHWLVGSGLLRDRNVTWITFAGSTDFGLLIRLLTGQETLPEVLGDFLELFRKFFPTSYDVRVFSKLGRCRKEPIHGGLSAVCEALQVERVGEAHQAGSDALSALRCFQRMTLADKDFAQRSKQYCGILYGLA</sequence>
<dbReference type="AlphaFoldDB" id="A0A3L6TE44"/>
<accession>A0A3L6TE44</accession>
<dbReference type="OrthoDB" id="1164111at2759"/>
<dbReference type="InterPro" id="IPR036397">
    <property type="entry name" value="RNaseH_sf"/>
</dbReference>
<evidence type="ECO:0000313" key="3">
    <source>
        <dbReference type="Proteomes" id="UP000275267"/>
    </source>
</evidence>
<dbReference type="STRING" id="4540.A0A3L6TE44"/>
<dbReference type="EMBL" id="PQIB02000002">
    <property type="protein sequence ID" value="RLN35096.1"/>
    <property type="molecule type" value="Genomic_DNA"/>
</dbReference>
<dbReference type="SUPFAM" id="SSF53098">
    <property type="entry name" value="Ribonuclease H-like"/>
    <property type="match status" value="1"/>
</dbReference>
<dbReference type="InterPro" id="IPR012337">
    <property type="entry name" value="RNaseH-like_sf"/>
</dbReference>
<dbReference type="Pfam" id="PF07762">
    <property type="entry name" value="DUF1618"/>
    <property type="match status" value="1"/>
</dbReference>
<dbReference type="PANTHER" id="PTHR33086:SF73">
    <property type="entry name" value="OS01G0245901 PROTEIN"/>
    <property type="match status" value="1"/>
</dbReference>
<evidence type="ECO:0000259" key="1">
    <source>
        <dbReference type="Pfam" id="PF07762"/>
    </source>
</evidence>
<organism evidence="2 3">
    <name type="scientific">Panicum miliaceum</name>
    <name type="common">Proso millet</name>
    <name type="synonym">Broomcorn millet</name>
    <dbReference type="NCBI Taxonomy" id="4540"/>
    <lineage>
        <taxon>Eukaryota</taxon>
        <taxon>Viridiplantae</taxon>
        <taxon>Streptophyta</taxon>
        <taxon>Embryophyta</taxon>
        <taxon>Tracheophyta</taxon>
        <taxon>Spermatophyta</taxon>
        <taxon>Magnoliopsida</taxon>
        <taxon>Liliopsida</taxon>
        <taxon>Poales</taxon>
        <taxon>Poaceae</taxon>
        <taxon>PACMAD clade</taxon>
        <taxon>Panicoideae</taxon>
        <taxon>Panicodae</taxon>
        <taxon>Paniceae</taxon>
        <taxon>Panicinae</taxon>
        <taxon>Panicum</taxon>
        <taxon>Panicum sect. Panicum</taxon>
    </lineage>
</organism>
<proteinExistence type="predicted"/>
<protein>
    <recommendedName>
        <fullName evidence="1">DUF1618 domain-containing protein</fullName>
    </recommendedName>
</protein>
<comment type="caution">
    <text evidence="2">The sequence shown here is derived from an EMBL/GenBank/DDBJ whole genome shotgun (WGS) entry which is preliminary data.</text>
</comment>
<dbReference type="Gene3D" id="3.30.420.10">
    <property type="entry name" value="Ribonuclease H-like superfamily/Ribonuclease H"/>
    <property type="match status" value="1"/>
</dbReference>
<dbReference type="PANTHER" id="PTHR33086">
    <property type="entry name" value="OS05G0468200 PROTEIN-RELATED"/>
    <property type="match status" value="1"/>
</dbReference>
<dbReference type="GO" id="GO:0003676">
    <property type="term" value="F:nucleic acid binding"/>
    <property type="evidence" value="ECO:0007669"/>
    <property type="project" value="InterPro"/>
</dbReference>
<dbReference type="Proteomes" id="UP000275267">
    <property type="component" value="Unassembled WGS sequence"/>
</dbReference>
<gene>
    <name evidence="2" type="ORF">C2845_PM03G06980</name>
</gene>
<reference evidence="3" key="1">
    <citation type="journal article" date="2019" name="Nat. Commun.">
        <title>The genome of broomcorn millet.</title>
        <authorList>
            <person name="Zou C."/>
            <person name="Miki D."/>
            <person name="Li D."/>
            <person name="Tang Q."/>
            <person name="Xiao L."/>
            <person name="Rajput S."/>
            <person name="Deng P."/>
            <person name="Jia W."/>
            <person name="Huang R."/>
            <person name="Zhang M."/>
            <person name="Sun Y."/>
            <person name="Hu J."/>
            <person name="Fu X."/>
            <person name="Schnable P.S."/>
            <person name="Li F."/>
            <person name="Zhang H."/>
            <person name="Feng B."/>
            <person name="Zhu X."/>
            <person name="Liu R."/>
            <person name="Schnable J.C."/>
            <person name="Zhu J.-K."/>
            <person name="Zhang H."/>
        </authorList>
    </citation>
    <scope>NUCLEOTIDE SEQUENCE [LARGE SCALE GENOMIC DNA]</scope>
</reference>
<feature type="domain" description="DUF1618" evidence="1">
    <location>
        <begin position="206"/>
        <end position="333"/>
    </location>
</feature>
<evidence type="ECO:0000313" key="2">
    <source>
        <dbReference type="EMBL" id="RLN35096.1"/>
    </source>
</evidence>
<name>A0A3L6TE44_PANMI</name>